<evidence type="ECO:0000313" key="4">
    <source>
        <dbReference type="Proteomes" id="UP000318626"/>
    </source>
</evidence>
<gene>
    <name evidence="3" type="primary">yhaM_2</name>
    <name evidence="3" type="ORF">Pan97_18140</name>
</gene>
<dbReference type="PANTHER" id="PTHR37294:SF1">
    <property type="entry name" value="3'-5' EXORIBONUCLEASE YHAM"/>
    <property type="match status" value="1"/>
</dbReference>
<keyword evidence="4" id="KW-1185">Reference proteome</keyword>
<proteinExistence type="predicted"/>
<dbReference type="SUPFAM" id="SSF109604">
    <property type="entry name" value="HD-domain/PDEase-like"/>
    <property type="match status" value="1"/>
</dbReference>
<dbReference type="Proteomes" id="UP000318626">
    <property type="component" value="Chromosome"/>
</dbReference>
<dbReference type="InterPro" id="IPR012340">
    <property type="entry name" value="NA-bd_OB-fold"/>
</dbReference>
<dbReference type="Pfam" id="PF01336">
    <property type="entry name" value="tRNA_anti-codon"/>
    <property type="match status" value="1"/>
</dbReference>
<feature type="domain" description="HD/PDEase" evidence="2">
    <location>
        <begin position="158"/>
        <end position="296"/>
    </location>
</feature>
<evidence type="ECO:0000256" key="1">
    <source>
        <dbReference type="ARBA" id="ARBA00022801"/>
    </source>
</evidence>
<dbReference type="RefSeq" id="WP_144971720.1">
    <property type="nucleotide sequence ID" value="NZ_CP036289.1"/>
</dbReference>
<sequence>MARRSITQLGENESINEVYVASSKQLRPNRQGNLYLQMQLSDKSGAVNAMMWNANEGIYKRFEDGDYIRIQGTSQFYNGAMQVIVSHIEKVDARDVDESDFMQVSPQRMDDMLKELAEHLRAIRNIHLRNLAECFLIDEALIARFRKSPAAVKNHHAYEGGLLEHVVNLIKVGKAIVPFYPQVDEDLLVMGILFHDMGKVDELSTDKGLAYSDEGQLIGHLVSGVSIVDRLTKEAEKLADEPFPEELALRIKHMVVSHHGKLEYGSPKVPMTAEALALHYIDSLDAHMHGFDKLLADDVNTDSRWTTYSPQFGRKLYKGGGEA</sequence>
<dbReference type="OrthoDB" id="9778453at2"/>
<protein>
    <submittedName>
        <fullName evidence="3">3'-5' exoribonuclease YhaM</fullName>
        <ecNumber evidence="3">3.1.-.-</ecNumber>
    </submittedName>
</protein>
<dbReference type="GO" id="GO:0031125">
    <property type="term" value="P:rRNA 3'-end processing"/>
    <property type="evidence" value="ECO:0007669"/>
    <property type="project" value="TreeGrafter"/>
</dbReference>
<dbReference type="Gene3D" id="2.40.50.140">
    <property type="entry name" value="Nucleic acid-binding proteins"/>
    <property type="match status" value="1"/>
</dbReference>
<dbReference type="EMBL" id="CP036289">
    <property type="protein sequence ID" value="QDU74798.1"/>
    <property type="molecule type" value="Genomic_DNA"/>
</dbReference>
<keyword evidence="1 3" id="KW-0378">Hydrolase</keyword>
<dbReference type="GO" id="GO:0016787">
    <property type="term" value="F:hydrolase activity"/>
    <property type="evidence" value="ECO:0007669"/>
    <property type="project" value="UniProtKB-KW"/>
</dbReference>
<reference evidence="4" key="1">
    <citation type="submission" date="2019-02" db="EMBL/GenBank/DDBJ databases">
        <title>Deep-cultivation of Planctomycetes and their phenomic and genomic characterization uncovers novel biology.</title>
        <authorList>
            <person name="Wiegand S."/>
            <person name="Jogler M."/>
            <person name="Boedeker C."/>
            <person name="Pinto D."/>
            <person name="Vollmers J."/>
            <person name="Rivas-Marin E."/>
            <person name="Kohn T."/>
            <person name="Peeters S.H."/>
            <person name="Heuer A."/>
            <person name="Rast P."/>
            <person name="Oberbeckmann S."/>
            <person name="Bunk B."/>
            <person name="Jeske O."/>
            <person name="Meyerdierks A."/>
            <person name="Storesund J.E."/>
            <person name="Kallscheuer N."/>
            <person name="Luecker S."/>
            <person name="Lage O.M."/>
            <person name="Pohl T."/>
            <person name="Merkel B.J."/>
            <person name="Hornburger P."/>
            <person name="Mueller R.-W."/>
            <person name="Bruemmer F."/>
            <person name="Labrenz M."/>
            <person name="Spormann A.M."/>
            <person name="Op den Camp H."/>
            <person name="Overmann J."/>
            <person name="Amann R."/>
            <person name="Jetten M.S.M."/>
            <person name="Mascher T."/>
            <person name="Medema M.H."/>
            <person name="Devos D.P."/>
            <person name="Kaster A.-K."/>
            <person name="Ovreas L."/>
            <person name="Rohde M."/>
            <person name="Galperin M.Y."/>
            <person name="Jogler C."/>
        </authorList>
    </citation>
    <scope>NUCLEOTIDE SEQUENCE [LARGE SCALE GENOMIC DNA]</scope>
    <source>
        <strain evidence="4">Pan97</strain>
    </source>
</reference>
<dbReference type="InterPro" id="IPR004365">
    <property type="entry name" value="NA-bd_OB_tRNA"/>
</dbReference>
<dbReference type="InterPro" id="IPR003607">
    <property type="entry name" value="HD/PDEase_dom"/>
</dbReference>
<dbReference type="CDD" id="cd04492">
    <property type="entry name" value="YhaM_OBF_like"/>
    <property type="match status" value="1"/>
</dbReference>
<dbReference type="InterPro" id="IPR006674">
    <property type="entry name" value="HD_domain"/>
</dbReference>
<organism evidence="3 4">
    <name type="scientific">Bremerella volcania</name>
    <dbReference type="NCBI Taxonomy" id="2527984"/>
    <lineage>
        <taxon>Bacteria</taxon>
        <taxon>Pseudomonadati</taxon>
        <taxon>Planctomycetota</taxon>
        <taxon>Planctomycetia</taxon>
        <taxon>Pirellulales</taxon>
        <taxon>Pirellulaceae</taxon>
        <taxon>Bremerella</taxon>
    </lineage>
</organism>
<dbReference type="CDD" id="cd00077">
    <property type="entry name" value="HDc"/>
    <property type="match status" value="1"/>
</dbReference>
<accession>A0A518C6E9</accession>
<dbReference type="InterPro" id="IPR050798">
    <property type="entry name" value="YhaM_exoribonuc/phosphodiest"/>
</dbReference>
<evidence type="ECO:0000313" key="3">
    <source>
        <dbReference type="EMBL" id="QDU74798.1"/>
    </source>
</evidence>
<name>A0A518C6E9_9BACT</name>
<dbReference type="Pfam" id="PF01966">
    <property type="entry name" value="HD"/>
    <property type="match status" value="1"/>
</dbReference>
<dbReference type="KEGG" id="bvo:Pan97_18140"/>
<dbReference type="GO" id="GO:0003676">
    <property type="term" value="F:nucleic acid binding"/>
    <property type="evidence" value="ECO:0007669"/>
    <property type="project" value="InterPro"/>
</dbReference>
<dbReference type="SMART" id="SM00471">
    <property type="entry name" value="HDc"/>
    <property type="match status" value="1"/>
</dbReference>
<dbReference type="PANTHER" id="PTHR37294">
    <property type="entry name" value="3'-5' EXORIBONUCLEASE YHAM"/>
    <property type="match status" value="1"/>
</dbReference>
<dbReference type="AlphaFoldDB" id="A0A518C6E9"/>
<dbReference type="Gene3D" id="1.10.3210.10">
    <property type="entry name" value="Hypothetical protein af1432"/>
    <property type="match status" value="1"/>
</dbReference>
<dbReference type="EC" id="3.1.-.-" evidence="3"/>
<evidence type="ECO:0000259" key="2">
    <source>
        <dbReference type="SMART" id="SM00471"/>
    </source>
</evidence>